<comment type="caution">
    <text evidence="2">The sequence shown here is derived from an EMBL/GenBank/DDBJ whole genome shotgun (WGS) entry which is preliminary data.</text>
</comment>
<feature type="non-terminal residue" evidence="2">
    <location>
        <position position="1"/>
    </location>
</feature>
<accession>X1FVE3</accession>
<reference evidence="2" key="1">
    <citation type="journal article" date="2014" name="Front. Microbiol.">
        <title>High frequency of phylogenetically diverse reductive dehalogenase-homologous genes in deep subseafloor sedimentary metagenomes.</title>
        <authorList>
            <person name="Kawai M."/>
            <person name="Futagami T."/>
            <person name="Toyoda A."/>
            <person name="Takaki Y."/>
            <person name="Nishi S."/>
            <person name="Hori S."/>
            <person name="Arai W."/>
            <person name="Tsubouchi T."/>
            <person name="Morono Y."/>
            <person name="Uchiyama I."/>
            <person name="Ito T."/>
            <person name="Fujiyama A."/>
            <person name="Inagaki F."/>
            <person name="Takami H."/>
        </authorList>
    </citation>
    <scope>NUCLEOTIDE SEQUENCE</scope>
    <source>
        <strain evidence="2">Expedition CK06-06</strain>
    </source>
</reference>
<dbReference type="InterPro" id="IPR003362">
    <property type="entry name" value="Bact_transf"/>
</dbReference>
<evidence type="ECO:0000259" key="1">
    <source>
        <dbReference type="Pfam" id="PF02397"/>
    </source>
</evidence>
<proteinExistence type="predicted"/>
<dbReference type="EMBL" id="BARU01013130">
    <property type="protein sequence ID" value="GAH33319.1"/>
    <property type="molecule type" value="Genomic_DNA"/>
</dbReference>
<name>X1FVE3_9ZZZZ</name>
<evidence type="ECO:0000313" key="2">
    <source>
        <dbReference type="EMBL" id="GAH33319.1"/>
    </source>
</evidence>
<feature type="domain" description="Bacterial sugar transferase" evidence="1">
    <location>
        <begin position="10"/>
        <end position="33"/>
    </location>
</feature>
<organism evidence="2">
    <name type="scientific">marine sediment metagenome</name>
    <dbReference type="NCBI Taxonomy" id="412755"/>
    <lineage>
        <taxon>unclassified sequences</taxon>
        <taxon>metagenomes</taxon>
        <taxon>ecological metagenomes</taxon>
    </lineage>
</organism>
<protein>
    <recommendedName>
        <fullName evidence="1">Bacterial sugar transferase domain-containing protein</fullName>
    </recommendedName>
</protein>
<sequence length="41" mass="4757">PPYVVNPLNGNDPRITKFGRFLRKTSLDEFPQFEDMNNAAF</sequence>
<dbReference type="AlphaFoldDB" id="X1FVE3"/>
<gene>
    <name evidence="2" type="ORF">S03H2_23879</name>
</gene>
<dbReference type="Pfam" id="PF02397">
    <property type="entry name" value="Bac_transf"/>
    <property type="match status" value="1"/>
</dbReference>